<reference evidence="2" key="1">
    <citation type="submission" date="2020-06" db="EMBL/GenBank/DDBJ databases">
        <title>Draft genome of Bugula neritina, a colonial animal packing powerful symbionts and potential medicines.</title>
        <authorList>
            <person name="Rayko M."/>
        </authorList>
    </citation>
    <scope>NUCLEOTIDE SEQUENCE [LARGE SCALE GENOMIC DNA]</scope>
    <source>
        <strain evidence="2">Kwan_BN1</strain>
    </source>
</reference>
<comment type="caution">
    <text evidence="2">The sequence shown here is derived from an EMBL/GenBank/DDBJ whole genome shotgun (WGS) entry which is preliminary data.</text>
</comment>
<feature type="compositionally biased region" description="Polar residues" evidence="1">
    <location>
        <begin position="1"/>
        <end position="22"/>
    </location>
</feature>
<feature type="compositionally biased region" description="Basic and acidic residues" evidence="1">
    <location>
        <begin position="95"/>
        <end position="109"/>
    </location>
</feature>
<feature type="compositionally biased region" description="Basic residues" evidence="1">
    <location>
        <begin position="112"/>
        <end position="121"/>
    </location>
</feature>
<evidence type="ECO:0000313" key="3">
    <source>
        <dbReference type="Proteomes" id="UP000593567"/>
    </source>
</evidence>
<name>A0A7J7IW26_BUGNE</name>
<proteinExistence type="predicted"/>
<feature type="region of interest" description="Disordered" evidence="1">
    <location>
        <begin position="1"/>
        <end position="26"/>
    </location>
</feature>
<accession>A0A7J7IW26</accession>
<protein>
    <submittedName>
        <fullName evidence="2">HSF4</fullName>
    </submittedName>
</protein>
<sequence>MSQPNCGDYSTYQTNNSRSTGRVTVPPANVKVENVAGNAKFLDLSKNENATITNGIRKAICGEAGDSLQNLGNSTYKDTPSDIAKTSPILEAKDLSIRHQQSKEDHDQSSHSGKRVKHLRSSTKCLKATNVK</sequence>
<dbReference type="Proteomes" id="UP000593567">
    <property type="component" value="Unassembled WGS sequence"/>
</dbReference>
<dbReference type="AlphaFoldDB" id="A0A7J7IW26"/>
<dbReference type="EMBL" id="VXIV02003347">
    <property type="protein sequence ID" value="KAF6018015.1"/>
    <property type="molecule type" value="Genomic_DNA"/>
</dbReference>
<organism evidence="2 3">
    <name type="scientific">Bugula neritina</name>
    <name type="common">Brown bryozoan</name>
    <name type="synonym">Sertularia neritina</name>
    <dbReference type="NCBI Taxonomy" id="10212"/>
    <lineage>
        <taxon>Eukaryota</taxon>
        <taxon>Metazoa</taxon>
        <taxon>Spiralia</taxon>
        <taxon>Lophotrochozoa</taxon>
        <taxon>Bryozoa</taxon>
        <taxon>Gymnolaemata</taxon>
        <taxon>Cheilostomatida</taxon>
        <taxon>Flustrina</taxon>
        <taxon>Buguloidea</taxon>
        <taxon>Bugulidae</taxon>
        <taxon>Bugula</taxon>
    </lineage>
</organism>
<keyword evidence="3" id="KW-1185">Reference proteome</keyword>
<evidence type="ECO:0000256" key="1">
    <source>
        <dbReference type="SAM" id="MobiDB-lite"/>
    </source>
</evidence>
<feature type="region of interest" description="Disordered" evidence="1">
    <location>
        <begin position="95"/>
        <end position="132"/>
    </location>
</feature>
<evidence type="ECO:0000313" key="2">
    <source>
        <dbReference type="EMBL" id="KAF6018015.1"/>
    </source>
</evidence>
<gene>
    <name evidence="2" type="ORF">EB796_023696</name>
</gene>